<dbReference type="EMBL" id="CAHIKZ030003431">
    <property type="protein sequence ID" value="CAE1300172.1"/>
    <property type="molecule type" value="Genomic_DNA"/>
</dbReference>
<dbReference type="GO" id="GO:0005765">
    <property type="term" value="C:lysosomal membrane"/>
    <property type="evidence" value="ECO:0007669"/>
    <property type="project" value="UniProtKB-SubCell"/>
</dbReference>
<keyword evidence="9" id="KW-0812">Transmembrane</keyword>
<feature type="compositionally biased region" description="Polar residues" evidence="8">
    <location>
        <begin position="10"/>
        <end position="20"/>
    </location>
</feature>
<dbReference type="OrthoDB" id="4713066at2759"/>
<keyword evidence="12" id="KW-1185">Reference proteome</keyword>
<evidence type="ECO:0000256" key="4">
    <source>
        <dbReference type="ARBA" id="ARBA00005975"/>
    </source>
</evidence>
<name>A0A812DD28_ACAPH</name>
<evidence type="ECO:0000256" key="2">
    <source>
        <dbReference type="ARBA" id="ARBA00004481"/>
    </source>
</evidence>
<dbReference type="GO" id="GO:0008270">
    <property type="term" value="F:zinc ion binding"/>
    <property type="evidence" value="ECO:0007669"/>
    <property type="project" value="TreeGrafter"/>
</dbReference>
<comment type="similarity">
    <text evidence="4">Belongs to the CDIP1/LITAF family.</text>
</comment>
<dbReference type="Proteomes" id="UP000597762">
    <property type="component" value="Unassembled WGS sequence"/>
</dbReference>
<keyword evidence="6" id="KW-0862">Zinc</keyword>
<evidence type="ECO:0000256" key="1">
    <source>
        <dbReference type="ARBA" id="ARBA00004414"/>
    </source>
</evidence>
<dbReference type="AlphaFoldDB" id="A0A812DD28"/>
<reference evidence="11" key="1">
    <citation type="submission" date="2021-01" db="EMBL/GenBank/DDBJ databases">
        <authorList>
            <person name="Li R."/>
            <person name="Bekaert M."/>
        </authorList>
    </citation>
    <scope>NUCLEOTIDE SEQUENCE</scope>
    <source>
        <strain evidence="11">Farmed</strain>
    </source>
</reference>
<evidence type="ECO:0000313" key="11">
    <source>
        <dbReference type="EMBL" id="CAE1300172.1"/>
    </source>
</evidence>
<accession>A0A812DD28</accession>
<sequence>MDPRPPGDPQYTQVPTQGHSPNHMPMPPPPPYPNEPPPKYEPPKQTYHQPQDANYSNSPGCYQQPYYPTTSDSYQHGSTVMSQPVFVVHQMGFGPNPRNITCPFCHVYVQTATEYQTGALTWLVSGLLCLFGCWMGCYLLPFCIEDMQDVIHRCPSCNKTVGVCRRLE</sequence>
<dbReference type="PROSITE" id="PS51837">
    <property type="entry name" value="LITAF"/>
    <property type="match status" value="1"/>
</dbReference>
<dbReference type="Pfam" id="PF10601">
    <property type="entry name" value="zf-LITAF-like"/>
    <property type="match status" value="1"/>
</dbReference>
<dbReference type="PANTHER" id="PTHR23292">
    <property type="entry name" value="LIPOPOLYSACCHARIDE-INDUCED TUMOR NECROSIS FACTOR-ALPHA FACTOR"/>
    <property type="match status" value="1"/>
</dbReference>
<feature type="compositionally biased region" description="Pro residues" evidence="8">
    <location>
        <begin position="24"/>
        <end position="40"/>
    </location>
</feature>
<dbReference type="InterPro" id="IPR037519">
    <property type="entry name" value="LITAF_fam"/>
</dbReference>
<keyword evidence="5" id="KW-0479">Metal-binding</keyword>
<evidence type="ECO:0000256" key="6">
    <source>
        <dbReference type="ARBA" id="ARBA00022833"/>
    </source>
</evidence>
<protein>
    <submittedName>
        <fullName evidence="11">LITAF</fullName>
    </submittedName>
</protein>
<organism evidence="11 12">
    <name type="scientific">Acanthosepion pharaonis</name>
    <name type="common">Pharaoh cuttlefish</name>
    <name type="synonym">Sepia pharaonis</name>
    <dbReference type="NCBI Taxonomy" id="158019"/>
    <lineage>
        <taxon>Eukaryota</taxon>
        <taxon>Metazoa</taxon>
        <taxon>Spiralia</taxon>
        <taxon>Lophotrochozoa</taxon>
        <taxon>Mollusca</taxon>
        <taxon>Cephalopoda</taxon>
        <taxon>Coleoidea</taxon>
        <taxon>Decapodiformes</taxon>
        <taxon>Sepiida</taxon>
        <taxon>Sepiina</taxon>
        <taxon>Sepiidae</taxon>
        <taxon>Acanthosepion</taxon>
    </lineage>
</organism>
<keyword evidence="7 9" id="KW-0472">Membrane</keyword>
<proteinExistence type="inferred from homology"/>
<feature type="region of interest" description="Disordered" evidence="8">
    <location>
        <begin position="1"/>
        <end position="54"/>
    </location>
</feature>
<dbReference type="SMART" id="SM00714">
    <property type="entry name" value="LITAF"/>
    <property type="match status" value="1"/>
</dbReference>
<dbReference type="InterPro" id="IPR006629">
    <property type="entry name" value="LITAF"/>
</dbReference>
<dbReference type="GO" id="GO:0031902">
    <property type="term" value="C:late endosome membrane"/>
    <property type="evidence" value="ECO:0007669"/>
    <property type="project" value="UniProtKB-SubCell"/>
</dbReference>
<evidence type="ECO:0000256" key="7">
    <source>
        <dbReference type="ARBA" id="ARBA00023136"/>
    </source>
</evidence>
<feature type="domain" description="LITAF" evidence="10">
    <location>
        <begin position="82"/>
        <end position="166"/>
    </location>
</feature>
<evidence type="ECO:0000259" key="10">
    <source>
        <dbReference type="PROSITE" id="PS51837"/>
    </source>
</evidence>
<evidence type="ECO:0000256" key="8">
    <source>
        <dbReference type="SAM" id="MobiDB-lite"/>
    </source>
</evidence>
<keyword evidence="9" id="KW-1133">Transmembrane helix</keyword>
<evidence type="ECO:0000256" key="9">
    <source>
        <dbReference type="SAM" id="Phobius"/>
    </source>
</evidence>
<comment type="subcellular location">
    <subcellularLocation>
        <location evidence="2">Endosome membrane</location>
        <topology evidence="2">Peripheral membrane protein</topology>
    </subcellularLocation>
    <subcellularLocation>
        <location evidence="1">Late endosome membrane</location>
    </subcellularLocation>
    <subcellularLocation>
        <location evidence="3">Lysosome membrane</location>
        <topology evidence="3">Peripheral membrane protein</topology>
        <orientation evidence="3">Cytoplasmic side</orientation>
    </subcellularLocation>
</comment>
<comment type="caution">
    <text evidence="11">The sequence shown here is derived from an EMBL/GenBank/DDBJ whole genome shotgun (WGS) entry which is preliminary data.</text>
</comment>
<evidence type="ECO:0000313" key="12">
    <source>
        <dbReference type="Proteomes" id="UP000597762"/>
    </source>
</evidence>
<evidence type="ECO:0000256" key="3">
    <source>
        <dbReference type="ARBA" id="ARBA00004630"/>
    </source>
</evidence>
<dbReference type="PANTHER" id="PTHR23292:SF6">
    <property type="entry name" value="FI16602P1-RELATED"/>
    <property type="match status" value="1"/>
</dbReference>
<gene>
    <name evidence="11" type="ORF">SPHA_53689</name>
</gene>
<feature type="transmembrane region" description="Helical" evidence="9">
    <location>
        <begin position="119"/>
        <end position="143"/>
    </location>
</feature>
<evidence type="ECO:0000256" key="5">
    <source>
        <dbReference type="ARBA" id="ARBA00022723"/>
    </source>
</evidence>